<dbReference type="OrthoDB" id="9010075at2"/>
<dbReference type="Proteomes" id="UP000187012">
    <property type="component" value="Unassembled WGS sequence"/>
</dbReference>
<keyword evidence="1" id="KW-0732">Signal</keyword>
<dbReference type="EMBL" id="CYGX02000048">
    <property type="protein sequence ID" value="SIT44629.1"/>
    <property type="molecule type" value="Genomic_DNA"/>
</dbReference>
<dbReference type="AlphaFoldDB" id="A0A1N7SB44"/>
<evidence type="ECO:0000313" key="3">
    <source>
        <dbReference type="EMBL" id="SIT44629.1"/>
    </source>
</evidence>
<dbReference type="PROSITE" id="PS51257">
    <property type="entry name" value="PROKAR_LIPOPROTEIN"/>
    <property type="match status" value="1"/>
</dbReference>
<feature type="domain" description="BON" evidence="2">
    <location>
        <begin position="48"/>
        <end position="116"/>
    </location>
</feature>
<evidence type="ECO:0000313" key="4">
    <source>
        <dbReference type="Proteomes" id="UP000187012"/>
    </source>
</evidence>
<name>A0A1N7SB44_9BURK</name>
<dbReference type="STRING" id="1247936.BN2475_480048"/>
<evidence type="ECO:0000259" key="2">
    <source>
        <dbReference type="PROSITE" id="PS50914"/>
    </source>
</evidence>
<dbReference type="RefSeq" id="WP_094781624.1">
    <property type="nucleotide sequence ID" value="NZ_CYGX02000048.1"/>
</dbReference>
<dbReference type="Pfam" id="PF04972">
    <property type="entry name" value="BON"/>
    <property type="match status" value="1"/>
</dbReference>
<feature type="signal peptide" evidence="1">
    <location>
        <begin position="1"/>
        <end position="24"/>
    </location>
</feature>
<dbReference type="PANTHER" id="PTHR34606:SF15">
    <property type="entry name" value="BON DOMAIN-CONTAINING PROTEIN"/>
    <property type="match status" value="1"/>
</dbReference>
<dbReference type="PANTHER" id="PTHR34606">
    <property type="entry name" value="BON DOMAIN-CONTAINING PROTEIN"/>
    <property type="match status" value="1"/>
</dbReference>
<protein>
    <submittedName>
        <fullName evidence="3">Transport-associated protein</fullName>
    </submittedName>
</protein>
<feature type="chain" id="PRO_5012433278" evidence="1">
    <location>
        <begin position="25"/>
        <end position="119"/>
    </location>
</feature>
<gene>
    <name evidence="3" type="ORF">BN2475_480048</name>
</gene>
<proteinExistence type="predicted"/>
<accession>A0A1N7SB44</accession>
<dbReference type="Gene3D" id="3.30.1340.30">
    <property type="match status" value="1"/>
</dbReference>
<sequence>MKSSKAVRWISGIALAIAACGALAQGGSETSAPAGATTASSAKEMRAANRALQKKVRYALAHTKGLNASGISVRAMNGAVTLQGWVPEQSQSTLAEQVTSGVAGVTSVRNLLIVRPVGQ</sequence>
<dbReference type="PROSITE" id="PS50914">
    <property type="entry name" value="BON"/>
    <property type="match status" value="1"/>
</dbReference>
<organism evidence="3 4">
    <name type="scientific">Paraburkholderia ribeironis</name>
    <dbReference type="NCBI Taxonomy" id="1247936"/>
    <lineage>
        <taxon>Bacteria</taxon>
        <taxon>Pseudomonadati</taxon>
        <taxon>Pseudomonadota</taxon>
        <taxon>Betaproteobacteria</taxon>
        <taxon>Burkholderiales</taxon>
        <taxon>Burkholderiaceae</taxon>
        <taxon>Paraburkholderia</taxon>
    </lineage>
</organism>
<reference evidence="3 4" key="1">
    <citation type="submission" date="2016-12" db="EMBL/GenBank/DDBJ databases">
        <authorList>
            <person name="Song W.-J."/>
            <person name="Kurnit D.M."/>
        </authorList>
    </citation>
    <scope>NUCLEOTIDE SEQUENCE [LARGE SCALE GENOMIC DNA]</scope>
    <source>
        <strain evidence="3 4">STM7296</strain>
    </source>
</reference>
<evidence type="ECO:0000256" key="1">
    <source>
        <dbReference type="SAM" id="SignalP"/>
    </source>
</evidence>
<keyword evidence="4" id="KW-1185">Reference proteome</keyword>
<dbReference type="InterPro" id="IPR007055">
    <property type="entry name" value="BON_dom"/>
</dbReference>
<dbReference type="InterPro" id="IPR051686">
    <property type="entry name" value="Lipoprotein_DolP"/>
</dbReference>